<gene>
    <name evidence="2" type="ORF">EDD40_2421</name>
</gene>
<dbReference type="CDD" id="cd00077">
    <property type="entry name" value="HDc"/>
    <property type="match status" value="1"/>
</dbReference>
<evidence type="ECO:0000313" key="2">
    <source>
        <dbReference type="EMBL" id="ROP37133.1"/>
    </source>
</evidence>
<dbReference type="Proteomes" id="UP000268727">
    <property type="component" value="Unassembled WGS sequence"/>
</dbReference>
<accession>A0A3N1H3M8</accession>
<organism evidence="2 3">
    <name type="scientific">Saccharothrix texasensis</name>
    <dbReference type="NCBI Taxonomy" id="103734"/>
    <lineage>
        <taxon>Bacteria</taxon>
        <taxon>Bacillati</taxon>
        <taxon>Actinomycetota</taxon>
        <taxon>Actinomycetes</taxon>
        <taxon>Pseudonocardiales</taxon>
        <taxon>Pseudonocardiaceae</taxon>
        <taxon>Saccharothrix</taxon>
    </lineage>
</organism>
<feature type="domain" description="HD" evidence="1">
    <location>
        <begin position="28"/>
        <end position="118"/>
    </location>
</feature>
<proteinExistence type="predicted"/>
<sequence>MITTPATPAEPFARATLDFLRASVSPAVVNHSIRAYAYAEFLVDRWDARGHEEYDPRAVFFAAVLHDLGLSDAGARRPDRFEVAGADLAVEHLRDHDVDAGTADLVWEAIALHTSTGIAHRRGLLCRLVAAGTALDFGADSEAVTDEVAADLHTRYPRLDTSSTLHAAIVGQARALPAKAPVGSLAKYLLKTDELGAPTDIPARWGD</sequence>
<dbReference type="Pfam" id="PF01966">
    <property type="entry name" value="HD"/>
    <property type="match status" value="1"/>
</dbReference>
<dbReference type="AlphaFoldDB" id="A0A3N1H3M8"/>
<comment type="caution">
    <text evidence="2">The sequence shown here is derived from an EMBL/GenBank/DDBJ whole genome shotgun (WGS) entry which is preliminary data.</text>
</comment>
<dbReference type="PANTHER" id="PTHR35569">
    <property type="entry name" value="CYANAMIDE HYDRATASE DDI2-RELATED"/>
    <property type="match status" value="1"/>
</dbReference>
<dbReference type="PANTHER" id="PTHR35569:SF1">
    <property type="entry name" value="CYANAMIDE HYDRATASE DDI2-RELATED"/>
    <property type="match status" value="1"/>
</dbReference>
<reference evidence="2 3" key="1">
    <citation type="submission" date="2018-11" db="EMBL/GenBank/DDBJ databases">
        <title>Sequencing the genomes of 1000 actinobacteria strains.</title>
        <authorList>
            <person name="Klenk H.-P."/>
        </authorList>
    </citation>
    <scope>NUCLEOTIDE SEQUENCE [LARGE SCALE GENOMIC DNA]</scope>
    <source>
        <strain evidence="2 3">DSM 44231</strain>
    </source>
</reference>
<evidence type="ECO:0000259" key="1">
    <source>
        <dbReference type="Pfam" id="PF01966"/>
    </source>
</evidence>
<dbReference type="InterPro" id="IPR003607">
    <property type="entry name" value="HD/PDEase_dom"/>
</dbReference>
<keyword evidence="3" id="KW-1185">Reference proteome</keyword>
<evidence type="ECO:0000313" key="3">
    <source>
        <dbReference type="Proteomes" id="UP000268727"/>
    </source>
</evidence>
<dbReference type="RefSeq" id="WP_170185036.1">
    <property type="nucleotide sequence ID" value="NZ_RJKM01000001.1"/>
</dbReference>
<name>A0A3N1H3M8_9PSEU</name>
<dbReference type="EMBL" id="RJKM01000001">
    <property type="protein sequence ID" value="ROP37133.1"/>
    <property type="molecule type" value="Genomic_DNA"/>
</dbReference>
<dbReference type="SUPFAM" id="SSF109604">
    <property type="entry name" value="HD-domain/PDEase-like"/>
    <property type="match status" value="1"/>
</dbReference>
<dbReference type="InterPro" id="IPR006674">
    <property type="entry name" value="HD_domain"/>
</dbReference>
<protein>
    <submittedName>
        <fullName evidence="2">HD domain-containing protein</fullName>
    </submittedName>
</protein>
<dbReference type="Gene3D" id="1.10.3210.10">
    <property type="entry name" value="Hypothetical protein af1432"/>
    <property type="match status" value="1"/>
</dbReference>